<sequence>MRGPQFNICFHGIGNPERQLEPGEEAYWITPQLFSEVLDEVVGREDVALSFDDGNRSDVTHGLPGLSERGLVATFFALAGRLEQPGSLGEVELRALRAAGMTVGSHGFDHRPWRHLDEDQQRREFVEARRLLVEASGGAVDEAALPLGRYDRQVLGRLRAEGYDHVYSSDRAPARRSSWLQPRYSIRAGDSGATVRAILLRPDGVHRTLQRARMTVKRWR</sequence>
<dbReference type="Proteomes" id="UP000758168">
    <property type="component" value="Unassembled WGS sequence"/>
</dbReference>
<dbReference type="PANTHER" id="PTHR34216">
    <property type="match status" value="1"/>
</dbReference>
<proteinExistence type="predicted"/>
<gene>
    <name evidence="4" type="ORF">JOF54_003483</name>
</gene>
<keyword evidence="2" id="KW-0732">Signal</keyword>
<dbReference type="SUPFAM" id="SSF88713">
    <property type="entry name" value="Glycoside hydrolase/deacetylase"/>
    <property type="match status" value="1"/>
</dbReference>
<dbReference type="RefSeq" id="WP_210058137.1">
    <property type="nucleotide sequence ID" value="NZ_BAAAMH010000001.1"/>
</dbReference>
<protein>
    <submittedName>
        <fullName evidence="4">Peptidoglycan/xylan/chitin deacetylase (PgdA/CDA1 family)</fullName>
    </submittedName>
</protein>
<evidence type="ECO:0000313" key="4">
    <source>
        <dbReference type="EMBL" id="MBP2418561.1"/>
    </source>
</evidence>
<dbReference type="Pfam" id="PF01522">
    <property type="entry name" value="Polysacc_deac_1"/>
    <property type="match status" value="1"/>
</dbReference>
<feature type="domain" description="NodB homology" evidence="3">
    <location>
        <begin position="45"/>
        <end position="220"/>
    </location>
</feature>
<dbReference type="PANTHER" id="PTHR34216:SF3">
    <property type="entry name" value="POLY-BETA-1,6-N-ACETYL-D-GLUCOSAMINE N-DEACETYLASE"/>
    <property type="match status" value="1"/>
</dbReference>
<name>A0ABS4ZBX6_9ACTN</name>
<evidence type="ECO:0000259" key="3">
    <source>
        <dbReference type="PROSITE" id="PS51677"/>
    </source>
</evidence>
<dbReference type="InterPro" id="IPR051398">
    <property type="entry name" value="Polysacch_Deacetylase"/>
</dbReference>
<dbReference type="PROSITE" id="PS51677">
    <property type="entry name" value="NODB"/>
    <property type="match status" value="1"/>
</dbReference>
<evidence type="ECO:0000256" key="2">
    <source>
        <dbReference type="ARBA" id="ARBA00022729"/>
    </source>
</evidence>
<dbReference type="InterPro" id="IPR011330">
    <property type="entry name" value="Glyco_hydro/deAcase_b/a-brl"/>
</dbReference>
<keyword evidence="5" id="KW-1185">Reference proteome</keyword>
<reference evidence="4 5" key="1">
    <citation type="submission" date="2021-03" db="EMBL/GenBank/DDBJ databases">
        <title>Sequencing the genomes of 1000 actinobacteria strains.</title>
        <authorList>
            <person name="Klenk H.-P."/>
        </authorList>
    </citation>
    <scope>NUCLEOTIDE SEQUENCE [LARGE SCALE GENOMIC DNA]</scope>
    <source>
        <strain evidence="4 5">DSM 12936</strain>
    </source>
</reference>
<evidence type="ECO:0000256" key="1">
    <source>
        <dbReference type="ARBA" id="ARBA00004613"/>
    </source>
</evidence>
<accession>A0ABS4ZBX6</accession>
<dbReference type="Gene3D" id="3.20.20.370">
    <property type="entry name" value="Glycoside hydrolase/deacetylase"/>
    <property type="match status" value="1"/>
</dbReference>
<organism evidence="4 5">
    <name type="scientific">Microlunatus capsulatus</name>
    <dbReference type="NCBI Taxonomy" id="99117"/>
    <lineage>
        <taxon>Bacteria</taxon>
        <taxon>Bacillati</taxon>
        <taxon>Actinomycetota</taxon>
        <taxon>Actinomycetes</taxon>
        <taxon>Propionibacteriales</taxon>
        <taxon>Propionibacteriaceae</taxon>
        <taxon>Microlunatus</taxon>
    </lineage>
</organism>
<dbReference type="InterPro" id="IPR002509">
    <property type="entry name" value="NODB_dom"/>
</dbReference>
<comment type="subcellular location">
    <subcellularLocation>
        <location evidence="1">Secreted</location>
    </subcellularLocation>
</comment>
<comment type="caution">
    <text evidence="4">The sequence shown here is derived from an EMBL/GenBank/DDBJ whole genome shotgun (WGS) entry which is preliminary data.</text>
</comment>
<dbReference type="CDD" id="cd10918">
    <property type="entry name" value="CE4_NodB_like_5s_6s"/>
    <property type="match status" value="1"/>
</dbReference>
<evidence type="ECO:0000313" key="5">
    <source>
        <dbReference type="Proteomes" id="UP000758168"/>
    </source>
</evidence>
<dbReference type="EMBL" id="JAGIOB010000001">
    <property type="protein sequence ID" value="MBP2418561.1"/>
    <property type="molecule type" value="Genomic_DNA"/>
</dbReference>